<dbReference type="RefSeq" id="WP_164471302.1">
    <property type="nucleotide sequence ID" value="NZ_CP033325.1"/>
</dbReference>
<gene>
    <name evidence="1" type="ORF">ACFO3F_01805</name>
</gene>
<dbReference type="NCBIfam" id="TIGR04089">
    <property type="entry name" value="exp_by_SipW_III"/>
    <property type="match status" value="1"/>
</dbReference>
<protein>
    <submittedName>
        <fullName evidence="1">Alternate-type signal peptide domain-containing protein</fullName>
    </submittedName>
</protein>
<dbReference type="EMBL" id="JBHSGF010000001">
    <property type="protein sequence ID" value="MFC4553972.1"/>
    <property type="molecule type" value="Genomic_DNA"/>
</dbReference>
<dbReference type="Proteomes" id="UP001595955">
    <property type="component" value="Unassembled WGS sequence"/>
</dbReference>
<accession>A0ABV9D5T5</accession>
<comment type="caution">
    <text evidence="1">The sequence shown here is derived from an EMBL/GenBank/DDBJ whole genome shotgun (WGS) entry which is preliminary data.</text>
</comment>
<organism evidence="1 2">
    <name type="scientific">Georgenia faecalis</name>
    <dbReference type="NCBI Taxonomy" id="2483799"/>
    <lineage>
        <taxon>Bacteria</taxon>
        <taxon>Bacillati</taxon>
        <taxon>Actinomycetota</taxon>
        <taxon>Actinomycetes</taxon>
        <taxon>Micrococcales</taxon>
        <taxon>Bogoriellaceae</taxon>
        <taxon>Georgenia</taxon>
    </lineage>
</organism>
<reference evidence="2" key="1">
    <citation type="journal article" date="2019" name="Int. J. Syst. Evol. Microbiol.">
        <title>The Global Catalogue of Microorganisms (GCM) 10K type strain sequencing project: providing services to taxonomists for standard genome sequencing and annotation.</title>
        <authorList>
            <consortium name="The Broad Institute Genomics Platform"/>
            <consortium name="The Broad Institute Genome Sequencing Center for Infectious Disease"/>
            <person name="Wu L."/>
            <person name="Ma J."/>
        </authorList>
    </citation>
    <scope>NUCLEOTIDE SEQUENCE [LARGE SCALE GENOMIC DNA]</scope>
    <source>
        <strain evidence="2">JCM 3369</strain>
    </source>
</reference>
<sequence length="477" mass="48666">MRANRRQAAAALATALLGVLLLSGTGTSYALWSDETTIAGTAVRSGELALVDPTTTIQLARPGTPARDVTSTLAGERLVPGDVVTVRTAVTVAAAGDGLDARLVLDTSSFAAASSPVRVTVDASGVALPPAGPQTWRVGADDGGTVSAVVTLTVPAAPATGRWGEQLQGAALRTGSLAWTLQQSSGTGWRSAASTAVATFTMDTLALSVTPTAERTATVRNGAAQAGVRWAPTLTLASTTPALVPAAQVTTFLSSLRLGYRTGAGCAQSAWTVGRDGSITAVAGGDGRQALAAGASTPLCLDLAPATSEADLLRSYAGRAFTVTTTVNALTAAPATWNARPQTWQSTYRVPFAQPTVSCTGGAFIGINNTELTWAWASGATAPTTTEWEIQRQTSTGGAWTALTTKASPTRDLAVAVADIPAMGSARFKVVAYPFGRQAPYAVESSDVVQITRPLLGTLSCERADLPNPSTPQVTLP</sequence>
<evidence type="ECO:0000313" key="2">
    <source>
        <dbReference type="Proteomes" id="UP001595955"/>
    </source>
</evidence>
<evidence type="ECO:0000313" key="1">
    <source>
        <dbReference type="EMBL" id="MFC4553972.1"/>
    </source>
</evidence>
<proteinExistence type="predicted"/>
<name>A0ABV9D5T5_9MICO</name>
<dbReference type="InterPro" id="IPR024006">
    <property type="entry name" value="Alt_signal_exp_actinobact"/>
</dbReference>
<keyword evidence="2" id="KW-1185">Reference proteome</keyword>